<dbReference type="GO" id="GO:0004190">
    <property type="term" value="F:aspartic-type endopeptidase activity"/>
    <property type="evidence" value="ECO:0007669"/>
    <property type="project" value="UniProtKB-UniRule"/>
</dbReference>
<feature type="active site" evidence="9">
    <location>
        <position position="155"/>
    </location>
</feature>
<gene>
    <name evidence="9" type="primary">lspA</name>
    <name evidence="11" type="ORF">CFX0092_A0052</name>
</gene>
<dbReference type="HAMAP" id="MF_00161">
    <property type="entry name" value="LspA"/>
    <property type="match status" value="1"/>
</dbReference>
<comment type="caution">
    <text evidence="9">Lacks conserved residue(s) required for the propagation of feature annotation.</text>
</comment>
<evidence type="ECO:0000256" key="4">
    <source>
        <dbReference type="ARBA" id="ARBA00022692"/>
    </source>
</evidence>
<name>A0A161KA10_9CHLR</name>
<evidence type="ECO:0000256" key="7">
    <source>
        <dbReference type="ARBA" id="ARBA00022989"/>
    </source>
</evidence>
<dbReference type="UniPathway" id="UPA00665"/>
<comment type="similarity">
    <text evidence="1 9 10">Belongs to the peptidase A8 family.</text>
</comment>
<keyword evidence="11" id="KW-0449">Lipoprotein</keyword>
<dbReference type="GO" id="GO:0005886">
    <property type="term" value="C:plasma membrane"/>
    <property type="evidence" value="ECO:0007669"/>
    <property type="project" value="UniProtKB-SubCell"/>
</dbReference>
<dbReference type="NCBIfam" id="TIGR00077">
    <property type="entry name" value="lspA"/>
    <property type="match status" value="1"/>
</dbReference>
<accession>A0A161KA10</accession>
<feature type="transmembrane region" description="Helical" evidence="9">
    <location>
        <begin position="164"/>
        <end position="184"/>
    </location>
</feature>
<evidence type="ECO:0000256" key="5">
    <source>
        <dbReference type="ARBA" id="ARBA00022750"/>
    </source>
</evidence>
<proteinExistence type="inferred from homology"/>
<keyword evidence="8 9" id="KW-0472">Membrane</keyword>
<keyword evidence="5 9" id="KW-0064">Aspartyl protease</keyword>
<evidence type="ECO:0000256" key="9">
    <source>
        <dbReference type="HAMAP-Rule" id="MF_00161"/>
    </source>
</evidence>
<evidence type="ECO:0000256" key="1">
    <source>
        <dbReference type="ARBA" id="ARBA00006139"/>
    </source>
</evidence>
<comment type="pathway">
    <text evidence="9">Protein modification; lipoprotein biosynthesis (signal peptide cleavage).</text>
</comment>
<comment type="subcellular location">
    <subcellularLocation>
        <location evidence="9">Cell membrane</location>
        <topology evidence="9">Multi-pass membrane protein</topology>
    </subcellularLocation>
</comment>
<dbReference type="EMBL" id="LN890655">
    <property type="protein sequence ID" value="CUS01933.2"/>
    <property type="molecule type" value="Genomic_DNA"/>
</dbReference>
<dbReference type="Proteomes" id="UP000215027">
    <property type="component" value="Chromosome I"/>
</dbReference>
<dbReference type="GO" id="GO:0006508">
    <property type="term" value="P:proteolysis"/>
    <property type="evidence" value="ECO:0007669"/>
    <property type="project" value="UniProtKB-KW"/>
</dbReference>
<evidence type="ECO:0000256" key="2">
    <source>
        <dbReference type="ARBA" id="ARBA00022475"/>
    </source>
</evidence>
<feature type="transmembrane region" description="Helical" evidence="9">
    <location>
        <begin position="100"/>
        <end position="120"/>
    </location>
</feature>
<sequence length="205" mass="22257">MIDPENIVGDADEQQLPPAITPVTPAVAATPPLPKPRLGEILFPFLVTGTVLLIDQVTKNLVETRIPLYSYWAPIPALANIFRITHTANTGAVFGLFQGSGWFFAILAVVVASAIVYFNVTLPGRQWLLRLALGLQLGGALGNLTDRLRQGHVTDFIDVGPWYIFNVADMALVGGVILFGLVLLRDERRLRAAQPGALRPAEPQE</sequence>
<dbReference type="PRINTS" id="PR00781">
    <property type="entry name" value="LIPOSIGPTASE"/>
</dbReference>
<evidence type="ECO:0000256" key="8">
    <source>
        <dbReference type="ARBA" id="ARBA00023136"/>
    </source>
</evidence>
<organism evidence="11 12">
    <name type="scientific">Candidatus Promineifilum breve</name>
    <dbReference type="NCBI Taxonomy" id="1806508"/>
    <lineage>
        <taxon>Bacteria</taxon>
        <taxon>Bacillati</taxon>
        <taxon>Chloroflexota</taxon>
        <taxon>Ardenticatenia</taxon>
        <taxon>Candidatus Promineifilales</taxon>
        <taxon>Candidatus Promineifilaceae</taxon>
        <taxon>Candidatus Promineifilum</taxon>
    </lineage>
</organism>
<keyword evidence="2 9" id="KW-1003">Cell membrane</keyword>
<comment type="catalytic activity">
    <reaction evidence="9">
        <text>Release of signal peptides from bacterial membrane prolipoproteins. Hydrolyzes -Xaa-Yaa-Zaa-|-(S,diacylglyceryl)Cys-, in which Xaa is hydrophobic (preferably Leu), and Yaa (Ala or Ser) and Zaa (Gly or Ala) have small, neutral side chains.</text>
        <dbReference type="EC" id="3.4.23.36"/>
    </reaction>
</comment>
<dbReference type="RefSeq" id="WP_157912774.1">
    <property type="nucleotide sequence ID" value="NZ_LN890655.1"/>
</dbReference>
<dbReference type="PANTHER" id="PTHR33695">
    <property type="entry name" value="LIPOPROTEIN SIGNAL PEPTIDASE"/>
    <property type="match status" value="1"/>
</dbReference>
<dbReference type="EC" id="3.4.23.36" evidence="9"/>
<keyword evidence="7 9" id="KW-1133">Transmembrane helix</keyword>
<keyword evidence="4 9" id="KW-0812">Transmembrane</keyword>
<dbReference type="AlphaFoldDB" id="A0A161KA10"/>
<keyword evidence="3 9" id="KW-0645">Protease</keyword>
<keyword evidence="6 9" id="KW-0378">Hydrolase</keyword>
<evidence type="ECO:0000313" key="12">
    <source>
        <dbReference type="Proteomes" id="UP000215027"/>
    </source>
</evidence>
<feature type="active site" evidence="9">
    <location>
        <position position="169"/>
    </location>
</feature>
<evidence type="ECO:0000256" key="6">
    <source>
        <dbReference type="ARBA" id="ARBA00022801"/>
    </source>
</evidence>
<reference evidence="11" key="1">
    <citation type="submission" date="2016-01" db="EMBL/GenBank/DDBJ databases">
        <authorList>
            <person name="Mcilroy J.S."/>
            <person name="Karst M S."/>
            <person name="Albertsen M."/>
        </authorList>
    </citation>
    <scope>NUCLEOTIDE SEQUENCE</scope>
    <source>
        <strain evidence="11">Cfx-K</strain>
    </source>
</reference>
<evidence type="ECO:0000256" key="3">
    <source>
        <dbReference type="ARBA" id="ARBA00022670"/>
    </source>
</evidence>
<evidence type="ECO:0000256" key="10">
    <source>
        <dbReference type="RuleBase" id="RU004181"/>
    </source>
</evidence>
<dbReference type="OrthoDB" id="9810259at2"/>
<dbReference type="KEGG" id="pbf:CFX0092_A0052"/>
<dbReference type="InterPro" id="IPR001872">
    <property type="entry name" value="Peptidase_A8"/>
</dbReference>
<keyword evidence="12" id="KW-1185">Reference proteome</keyword>
<dbReference type="PANTHER" id="PTHR33695:SF1">
    <property type="entry name" value="LIPOPROTEIN SIGNAL PEPTIDASE"/>
    <property type="match status" value="1"/>
</dbReference>
<dbReference type="Pfam" id="PF01252">
    <property type="entry name" value="Peptidase_A8"/>
    <property type="match status" value="1"/>
</dbReference>
<protein>
    <recommendedName>
        <fullName evidence="9">Lipoprotein signal peptidase</fullName>
        <ecNumber evidence="9">3.4.23.36</ecNumber>
    </recommendedName>
    <alternativeName>
        <fullName evidence="9">Prolipoprotein signal peptidase</fullName>
    </alternativeName>
    <alternativeName>
        <fullName evidence="9">Signal peptidase II</fullName>
        <shortName evidence="9">SPase II</shortName>
    </alternativeName>
</protein>
<comment type="function">
    <text evidence="9">This protein specifically catalyzes the removal of signal peptides from prolipoproteins.</text>
</comment>
<evidence type="ECO:0000313" key="11">
    <source>
        <dbReference type="EMBL" id="CUS01933.2"/>
    </source>
</evidence>